<dbReference type="AlphaFoldDB" id="A0A8H6KFH6"/>
<organism evidence="1 2">
    <name type="scientific">Colletotrichum musicola</name>
    <dbReference type="NCBI Taxonomy" id="2175873"/>
    <lineage>
        <taxon>Eukaryota</taxon>
        <taxon>Fungi</taxon>
        <taxon>Dikarya</taxon>
        <taxon>Ascomycota</taxon>
        <taxon>Pezizomycotina</taxon>
        <taxon>Sordariomycetes</taxon>
        <taxon>Hypocreomycetidae</taxon>
        <taxon>Glomerellales</taxon>
        <taxon>Glomerellaceae</taxon>
        <taxon>Colletotrichum</taxon>
        <taxon>Colletotrichum orchidearum species complex</taxon>
    </lineage>
</organism>
<dbReference type="EMBL" id="WIGM01000281">
    <property type="protein sequence ID" value="KAF6830619.1"/>
    <property type="molecule type" value="Genomic_DNA"/>
</dbReference>
<comment type="caution">
    <text evidence="1">The sequence shown here is derived from an EMBL/GenBank/DDBJ whole genome shotgun (WGS) entry which is preliminary data.</text>
</comment>
<evidence type="ECO:0000313" key="2">
    <source>
        <dbReference type="Proteomes" id="UP000639643"/>
    </source>
</evidence>
<name>A0A8H6KFH6_9PEZI</name>
<keyword evidence="2" id="KW-1185">Reference proteome</keyword>
<proteinExistence type="predicted"/>
<gene>
    <name evidence="1" type="ORF">CMUS01_07691</name>
</gene>
<reference evidence="1" key="1">
    <citation type="journal article" date="2020" name="Phytopathology">
        <title>Genome Sequence Resources of Colletotrichum truncatum, C. plurivorum, C. musicola, and C. sojae: Four Species Pathogenic to Soybean (Glycine max).</title>
        <authorList>
            <person name="Rogerio F."/>
            <person name="Boufleur T.R."/>
            <person name="Ciampi-Guillardi M."/>
            <person name="Sukno S.A."/>
            <person name="Thon M.R."/>
            <person name="Massola Junior N.S."/>
            <person name="Baroncelli R."/>
        </authorList>
    </citation>
    <scope>NUCLEOTIDE SEQUENCE</scope>
    <source>
        <strain evidence="1">LFN0074</strain>
    </source>
</reference>
<protein>
    <submittedName>
        <fullName evidence="1">Uncharacterized protein</fullName>
    </submittedName>
</protein>
<sequence length="74" mass="8456">MSSRATVLLSIFSLREPIQPYIQSTAQMTVWIRNSEKYAYRPHGFWVMASLEAKMSWPRTPPAKVRPIVMTASG</sequence>
<accession>A0A8H6KFH6</accession>
<evidence type="ECO:0000313" key="1">
    <source>
        <dbReference type="EMBL" id="KAF6830619.1"/>
    </source>
</evidence>
<dbReference type="Proteomes" id="UP000639643">
    <property type="component" value="Unassembled WGS sequence"/>
</dbReference>